<dbReference type="OrthoDB" id="9800058at2"/>
<evidence type="ECO:0000313" key="2">
    <source>
        <dbReference type="EMBL" id="KHT51311.1"/>
    </source>
</evidence>
<evidence type="ECO:0000313" key="3">
    <source>
        <dbReference type="Proteomes" id="UP000031197"/>
    </source>
</evidence>
<dbReference type="NCBIfam" id="TIGR02009">
    <property type="entry name" value="PGMB-YQAB-SF"/>
    <property type="match status" value="1"/>
</dbReference>
<dbReference type="SUPFAM" id="SSF56784">
    <property type="entry name" value="HAD-like"/>
    <property type="match status" value="1"/>
</dbReference>
<dbReference type="Gene3D" id="3.40.50.1000">
    <property type="entry name" value="HAD superfamily/HAD-like"/>
    <property type="match status" value="1"/>
</dbReference>
<dbReference type="CDD" id="cd07505">
    <property type="entry name" value="HAD_BPGM-like"/>
    <property type="match status" value="1"/>
</dbReference>
<organism evidence="2 3">
    <name type="scientific">Alteromonas marina</name>
    <dbReference type="NCBI Taxonomy" id="203795"/>
    <lineage>
        <taxon>Bacteria</taxon>
        <taxon>Pseudomonadati</taxon>
        <taxon>Pseudomonadota</taxon>
        <taxon>Gammaproteobacteria</taxon>
        <taxon>Alteromonadales</taxon>
        <taxon>Alteromonadaceae</taxon>
        <taxon>Alteromonas/Salinimonas group</taxon>
        <taxon>Alteromonas</taxon>
    </lineage>
</organism>
<dbReference type="GO" id="GO:0050308">
    <property type="term" value="F:sugar-phosphatase activity"/>
    <property type="evidence" value="ECO:0007669"/>
    <property type="project" value="TreeGrafter"/>
</dbReference>
<dbReference type="InterPro" id="IPR023198">
    <property type="entry name" value="PGP-like_dom2"/>
</dbReference>
<dbReference type="Pfam" id="PF00702">
    <property type="entry name" value="Hydrolase"/>
    <property type="match status" value="1"/>
</dbReference>
<gene>
    <name evidence="2" type="ORF">RJ41_11795</name>
</gene>
<dbReference type="SFLD" id="SFLDG01129">
    <property type="entry name" value="C1.5:_HAD__Beta-PGM__Phosphata"/>
    <property type="match status" value="1"/>
</dbReference>
<keyword evidence="3" id="KW-1185">Reference proteome</keyword>
<dbReference type="Gene3D" id="1.10.150.240">
    <property type="entry name" value="Putative phosphatase, domain 2"/>
    <property type="match status" value="1"/>
</dbReference>
<sequence>MIDLSSYKAIIFDMDGTLVDSMGAHIDAWQLTCDAFGYPFDRDYQYSLGGVPTFETVHLMNAKYGKNHDPAEVASYKKQAFEGLDHVPRLIQDTLNVFNHYKGIMPIAVGTGSDRQHAQMVLNEHGLLAQLSALVTADDVTRGKPHPETFVRAAELMGVAPQHCVVFEDTDMGRKAAVDGGMACFMVDNGRLIY</sequence>
<dbReference type="InterPro" id="IPR006439">
    <property type="entry name" value="HAD-SF_hydro_IA"/>
</dbReference>
<dbReference type="PANTHER" id="PTHR43481:SF4">
    <property type="entry name" value="GLYCEROL-1-PHOSPHATE PHOSPHOHYDROLASE 1-RELATED"/>
    <property type="match status" value="1"/>
</dbReference>
<dbReference type="SFLD" id="SFLDS00003">
    <property type="entry name" value="Haloacid_Dehalogenase"/>
    <property type="match status" value="1"/>
</dbReference>
<protein>
    <submittedName>
        <fullName evidence="2">Carotenoid dehydrogenase</fullName>
    </submittedName>
</protein>
<reference evidence="2 3" key="1">
    <citation type="submission" date="2014-12" db="EMBL/GenBank/DDBJ databases">
        <title>Genome sequencing of Alteromonas marina AD001.</title>
        <authorList>
            <person name="Adrian T.G.S."/>
            <person name="Chan K.G."/>
        </authorList>
    </citation>
    <scope>NUCLEOTIDE SEQUENCE [LARGE SCALE GENOMIC DNA]</scope>
    <source>
        <strain evidence="2 3">AD001</strain>
    </source>
</reference>
<dbReference type="PANTHER" id="PTHR43481">
    <property type="entry name" value="FRUCTOSE-1-PHOSPHATE PHOSPHATASE"/>
    <property type="match status" value="1"/>
</dbReference>
<dbReference type="AlphaFoldDB" id="A0A0B3YDL8"/>
<dbReference type="EMBL" id="JWLW01000019">
    <property type="protein sequence ID" value="KHT51311.1"/>
    <property type="molecule type" value="Genomic_DNA"/>
</dbReference>
<dbReference type="Proteomes" id="UP000031197">
    <property type="component" value="Unassembled WGS sequence"/>
</dbReference>
<comment type="caution">
    <text evidence="2">The sequence shown here is derived from an EMBL/GenBank/DDBJ whole genome shotgun (WGS) entry which is preliminary data.</text>
</comment>
<dbReference type="InterPro" id="IPR036412">
    <property type="entry name" value="HAD-like_sf"/>
</dbReference>
<dbReference type="InterPro" id="IPR010976">
    <property type="entry name" value="B-phosphoglucomutase_hydrolase"/>
</dbReference>
<name>A0A0B3YDL8_9ALTE</name>
<accession>A0A0B3YDL8</accession>
<dbReference type="NCBIfam" id="TIGR01509">
    <property type="entry name" value="HAD-SF-IA-v3"/>
    <property type="match status" value="1"/>
</dbReference>
<dbReference type="InterPro" id="IPR023214">
    <property type="entry name" value="HAD_sf"/>
</dbReference>
<comment type="similarity">
    <text evidence="1">Belongs to the HAD-like hydrolase superfamily. CbbY/CbbZ/Gph/YieH family.</text>
</comment>
<proteinExistence type="inferred from homology"/>
<dbReference type="RefSeq" id="WP_039220922.1">
    <property type="nucleotide sequence ID" value="NZ_JWLW01000019.1"/>
</dbReference>
<evidence type="ECO:0000256" key="1">
    <source>
        <dbReference type="ARBA" id="ARBA00006171"/>
    </source>
</evidence>
<dbReference type="InterPro" id="IPR051806">
    <property type="entry name" value="HAD-like_SPP"/>
</dbReference>